<proteinExistence type="predicted"/>
<evidence type="ECO:0000313" key="6">
    <source>
        <dbReference type="Proteomes" id="UP000019586"/>
    </source>
</evidence>
<dbReference type="AlphaFoldDB" id="W8UHY4"/>
<dbReference type="InterPro" id="IPR018060">
    <property type="entry name" value="HTH_AraC"/>
</dbReference>
<dbReference type="InterPro" id="IPR009594">
    <property type="entry name" value="Tscrpt_reg_HTH_AraC_N"/>
</dbReference>
<dbReference type="PANTHER" id="PTHR43436">
    <property type="entry name" value="ARAC-FAMILY TRANSCRIPTIONAL REGULATOR"/>
    <property type="match status" value="1"/>
</dbReference>
<gene>
    <name evidence="5" type="ORF">KPNJ2_02749</name>
</gene>
<keyword evidence="1" id="KW-0805">Transcription regulation</keyword>
<dbReference type="Pfam" id="PF06719">
    <property type="entry name" value="AraC_N"/>
    <property type="match status" value="1"/>
</dbReference>
<evidence type="ECO:0000259" key="4">
    <source>
        <dbReference type="PROSITE" id="PS01124"/>
    </source>
</evidence>
<dbReference type="HOGENOM" id="CLU_000445_100_0_6"/>
<dbReference type="SUPFAM" id="SSF46689">
    <property type="entry name" value="Homeodomain-like"/>
    <property type="match status" value="2"/>
</dbReference>
<dbReference type="PROSITE" id="PS01124">
    <property type="entry name" value="HTH_ARAC_FAMILY_2"/>
    <property type="match status" value="1"/>
</dbReference>
<reference evidence="5 6" key="1">
    <citation type="journal article" date="2014" name="Proc. Natl. Acad. Sci. U.S.A.">
        <title>Molecular dissection of the evolution of carbapenem-resistant multilocus sequence type 258 Klebsiella pneumoniae.</title>
        <authorList>
            <person name="Deleo F.R."/>
            <person name="Chen L."/>
            <person name="Porcella S.F."/>
            <person name="Martens C.A."/>
            <person name="Kobayashi S.D."/>
            <person name="Porter A.R."/>
            <person name="Chavda K.D."/>
            <person name="Jacobs M.R."/>
            <person name="Mathema B."/>
            <person name="Olsen R.J."/>
            <person name="Bonomo R.A."/>
            <person name="Musser J.M."/>
            <person name="Kreiswirth B.N."/>
        </authorList>
    </citation>
    <scope>NUCLEOTIDE SEQUENCE [LARGE SCALE GENOMIC DNA]</scope>
    <source>
        <strain evidence="5">30684/NJST258_2</strain>
    </source>
</reference>
<dbReference type="SMART" id="SM00342">
    <property type="entry name" value="HTH_ARAC"/>
    <property type="match status" value="1"/>
</dbReference>
<evidence type="ECO:0000256" key="2">
    <source>
        <dbReference type="ARBA" id="ARBA00023125"/>
    </source>
</evidence>
<accession>W8UHY4</accession>
<sequence length="318" mass="35620">MITSKEVKSVGHYRMIPDKSVEILLGELSRDIAQRTPGTGDFPTAVEGLELFRRNEPAPPVSCLVPPSIVLVADGAKIMWVGGEPYEYNAEKFLITSLDLPASSEILQASTSQPCVGVAYKLDQRVLMELIAQGSLPPVKKRDAGTSVGIGTITDALLEPFCRLLSLLDEPEAIPVLGPLIQREIHYRLLMSDQSDHLRQIAAVDGHGYRIGKAIDWLKTNIASPLRVEELASRVQMSTPSFHHHFRQLVRMSPLRYQKWLRLNEARRLMLNEHYDVTTAAYAVGYESLSHFSREYTRMFGESPKRDITELRKSAGKL</sequence>
<dbReference type="KEGG" id="kps:KPNJ2_02749"/>
<evidence type="ECO:0000313" key="5">
    <source>
        <dbReference type="EMBL" id="AHM79529.1"/>
    </source>
</evidence>
<dbReference type="InterPro" id="IPR018062">
    <property type="entry name" value="HTH_AraC-typ_CS"/>
</dbReference>
<dbReference type="Proteomes" id="UP000019586">
    <property type="component" value="Chromosome"/>
</dbReference>
<dbReference type="PANTHER" id="PTHR43436:SF1">
    <property type="entry name" value="TRANSCRIPTIONAL REGULATORY PROTEIN"/>
    <property type="match status" value="1"/>
</dbReference>
<evidence type="ECO:0000256" key="1">
    <source>
        <dbReference type="ARBA" id="ARBA00023015"/>
    </source>
</evidence>
<dbReference type="InterPro" id="IPR009057">
    <property type="entry name" value="Homeodomain-like_sf"/>
</dbReference>
<dbReference type="EMBL" id="CP006918">
    <property type="protein sequence ID" value="AHM79529.1"/>
    <property type="molecule type" value="Genomic_DNA"/>
</dbReference>
<keyword evidence="2" id="KW-0238">DNA-binding</keyword>
<dbReference type="PATRIC" id="fig|1420013.3.peg.2588"/>
<dbReference type="PROSITE" id="PS00041">
    <property type="entry name" value="HTH_ARAC_FAMILY_1"/>
    <property type="match status" value="1"/>
</dbReference>
<organism evidence="5 6">
    <name type="scientific">Klebsiella pneumoniae 30684/NJST258_2</name>
    <dbReference type="NCBI Taxonomy" id="1420013"/>
    <lineage>
        <taxon>Bacteria</taxon>
        <taxon>Pseudomonadati</taxon>
        <taxon>Pseudomonadota</taxon>
        <taxon>Gammaproteobacteria</taxon>
        <taxon>Enterobacterales</taxon>
        <taxon>Enterobacteriaceae</taxon>
        <taxon>Klebsiella/Raoultella group</taxon>
        <taxon>Klebsiella</taxon>
        <taxon>Klebsiella pneumoniae complex</taxon>
    </lineage>
</organism>
<dbReference type="GO" id="GO:0043565">
    <property type="term" value="F:sequence-specific DNA binding"/>
    <property type="evidence" value="ECO:0007669"/>
    <property type="project" value="InterPro"/>
</dbReference>
<keyword evidence="3" id="KW-0804">Transcription</keyword>
<name>W8UHY4_KLEPN</name>
<dbReference type="Pfam" id="PF12833">
    <property type="entry name" value="HTH_18"/>
    <property type="match status" value="1"/>
</dbReference>
<protein>
    <submittedName>
        <fullName evidence="5">Transcriptional regulator, AraC family protein</fullName>
    </submittedName>
</protein>
<evidence type="ECO:0000256" key="3">
    <source>
        <dbReference type="ARBA" id="ARBA00023163"/>
    </source>
</evidence>
<feature type="domain" description="HTH araC/xylS-type" evidence="4">
    <location>
        <begin position="212"/>
        <end position="310"/>
    </location>
</feature>
<dbReference type="Gene3D" id="1.10.10.60">
    <property type="entry name" value="Homeodomain-like"/>
    <property type="match status" value="2"/>
</dbReference>
<dbReference type="GO" id="GO:0003700">
    <property type="term" value="F:DNA-binding transcription factor activity"/>
    <property type="evidence" value="ECO:0007669"/>
    <property type="project" value="InterPro"/>
</dbReference>